<evidence type="ECO:0000313" key="5">
    <source>
        <dbReference type="EMBL" id="OLQ86841.1"/>
    </source>
</evidence>
<dbReference type="SUPFAM" id="SSF46894">
    <property type="entry name" value="C-terminal effector domain of the bipartite response regulators"/>
    <property type="match status" value="1"/>
</dbReference>
<protein>
    <recommendedName>
        <fullName evidence="4">OmpR/PhoB-type domain-containing protein</fullName>
    </recommendedName>
</protein>
<dbReference type="Pfam" id="PF00486">
    <property type="entry name" value="Trans_reg_C"/>
    <property type="match status" value="1"/>
</dbReference>
<feature type="transmembrane region" description="Helical" evidence="3">
    <location>
        <begin position="109"/>
        <end position="130"/>
    </location>
</feature>
<dbReference type="Proteomes" id="UP000186206">
    <property type="component" value="Unassembled WGS sequence"/>
</dbReference>
<gene>
    <name evidence="5" type="ORF">BIY21_17740</name>
</gene>
<name>A0ABX3F894_9VIBR</name>
<keyword evidence="6" id="KW-1185">Reference proteome</keyword>
<feature type="domain" description="OmpR/PhoB-type" evidence="4">
    <location>
        <begin position="1"/>
        <end position="63"/>
    </location>
</feature>
<dbReference type="InterPro" id="IPR036388">
    <property type="entry name" value="WH-like_DNA-bd_sf"/>
</dbReference>
<dbReference type="Gene3D" id="1.10.10.10">
    <property type="entry name" value="Winged helix-like DNA-binding domain superfamily/Winged helix DNA-binding domain"/>
    <property type="match status" value="1"/>
</dbReference>
<evidence type="ECO:0000256" key="1">
    <source>
        <dbReference type="ARBA" id="ARBA00023125"/>
    </source>
</evidence>
<reference evidence="5 6" key="1">
    <citation type="submission" date="2016-09" db="EMBL/GenBank/DDBJ databases">
        <title>Genomic Taxonomy of the Vibrionaceae.</title>
        <authorList>
            <person name="Gonzalez-Castillo A."/>
            <person name="Gomez-Gil B."/>
            <person name="Enciso-Ibarra K."/>
        </authorList>
    </citation>
    <scope>NUCLEOTIDE SEQUENCE [LARGE SCALE GENOMIC DNA]</scope>
    <source>
        <strain evidence="5 6">CAIM 1731</strain>
    </source>
</reference>
<comment type="caution">
    <text evidence="5">The sequence shown here is derived from an EMBL/GenBank/DDBJ whole genome shotgun (WGS) entry which is preliminary data.</text>
</comment>
<evidence type="ECO:0000256" key="3">
    <source>
        <dbReference type="SAM" id="Phobius"/>
    </source>
</evidence>
<organism evidence="5 6">
    <name type="scientific">Vibrio ponticus</name>
    <dbReference type="NCBI Taxonomy" id="265668"/>
    <lineage>
        <taxon>Bacteria</taxon>
        <taxon>Pseudomonadati</taxon>
        <taxon>Pseudomonadota</taxon>
        <taxon>Gammaproteobacteria</taxon>
        <taxon>Vibrionales</taxon>
        <taxon>Vibrionaceae</taxon>
        <taxon>Vibrio</taxon>
    </lineage>
</organism>
<keyword evidence="1 2" id="KW-0238">DNA-binding</keyword>
<dbReference type="PROSITE" id="PS51755">
    <property type="entry name" value="OMPR_PHOB"/>
    <property type="match status" value="1"/>
</dbReference>
<dbReference type="InterPro" id="IPR016032">
    <property type="entry name" value="Sig_transdc_resp-reg_C-effctor"/>
</dbReference>
<proteinExistence type="predicted"/>
<evidence type="ECO:0000259" key="4">
    <source>
        <dbReference type="PROSITE" id="PS51755"/>
    </source>
</evidence>
<sequence>MCCLLDASPKTLSKEDIIEKVWDSRHISPESLPQLIIRTRQALGDSKKTVLINEPGIGYKLNFSTRGKQSRDDNSAVGVTTPISSHLQTSHLSKNAVLTPEQSTRKLNFVKLLVIAILLIAVIFQCLYLLSAVRYKNEFKSIGHNTPYPFVQTKDEQTIVTIDNYECIYQKDRKLLSCQK</sequence>
<feature type="DNA-binding region" description="OmpR/PhoB-type" evidence="2">
    <location>
        <begin position="1"/>
        <end position="63"/>
    </location>
</feature>
<evidence type="ECO:0000256" key="2">
    <source>
        <dbReference type="PROSITE-ProRule" id="PRU01091"/>
    </source>
</evidence>
<keyword evidence="3" id="KW-0812">Transmembrane</keyword>
<dbReference type="EMBL" id="MJMI01000127">
    <property type="protein sequence ID" value="OLQ86841.1"/>
    <property type="molecule type" value="Genomic_DNA"/>
</dbReference>
<dbReference type="InterPro" id="IPR001867">
    <property type="entry name" value="OmpR/PhoB-type_DNA-bd"/>
</dbReference>
<keyword evidence="3" id="KW-0472">Membrane</keyword>
<accession>A0ABX3F894</accession>
<keyword evidence="3" id="KW-1133">Transmembrane helix</keyword>
<evidence type="ECO:0000313" key="6">
    <source>
        <dbReference type="Proteomes" id="UP000186206"/>
    </source>
</evidence>